<comment type="caution">
    <text evidence="2">The sequence shown here is derived from an EMBL/GenBank/DDBJ whole genome shotgun (WGS) entry which is preliminary data.</text>
</comment>
<proteinExistence type="predicted"/>
<dbReference type="EMBL" id="JADBEM010000001">
    <property type="protein sequence ID" value="MBE1605477.1"/>
    <property type="molecule type" value="Genomic_DNA"/>
</dbReference>
<dbReference type="SUPFAM" id="SSF56112">
    <property type="entry name" value="Protein kinase-like (PK-like)"/>
    <property type="match status" value="1"/>
</dbReference>
<reference evidence="2" key="1">
    <citation type="submission" date="2020-10" db="EMBL/GenBank/DDBJ databases">
        <title>Sequencing the genomes of 1000 actinobacteria strains.</title>
        <authorList>
            <person name="Klenk H.-P."/>
        </authorList>
    </citation>
    <scope>NUCLEOTIDE SEQUENCE</scope>
    <source>
        <strain evidence="2">DSM 45354</strain>
    </source>
</reference>
<dbReference type="InterPro" id="IPR011009">
    <property type="entry name" value="Kinase-like_dom_sf"/>
</dbReference>
<gene>
    <name evidence="2" type="ORF">HEB94_002325</name>
</gene>
<evidence type="ECO:0000313" key="3">
    <source>
        <dbReference type="Proteomes" id="UP000638648"/>
    </source>
</evidence>
<dbReference type="Pfam" id="PF01636">
    <property type="entry name" value="APH"/>
    <property type="match status" value="1"/>
</dbReference>
<dbReference type="RefSeq" id="WP_192749814.1">
    <property type="nucleotide sequence ID" value="NZ_BAABJL010000006.1"/>
</dbReference>
<feature type="domain" description="Aminoglycoside phosphotransferase" evidence="1">
    <location>
        <begin position="101"/>
        <end position="319"/>
    </location>
</feature>
<protein>
    <recommendedName>
        <fullName evidence="1">Aminoglycoside phosphotransferase domain-containing protein</fullName>
    </recommendedName>
</protein>
<evidence type="ECO:0000259" key="1">
    <source>
        <dbReference type="Pfam" id="PF01636"/>
    </source>
</evidence>
<evidence type="ECO:0000313" key="2">
    <source>
        <dbReference type="EMBL" id="MBE1605477.1"/>
    </source>
</evidence>
<dbReference type="AlphaFoldDB" id="A0A927R7E0"/>
<dbReference type="Proteomes" id="UP000638648">
    <property type="component" value="Unassembled WGS sequence"/>
</dbReference>
<sequence>MRILPDRPSLAFLRKEAKDVLVALRESSPGASLADAQRALASEYGMRDWAALKSEVEQRAEETPTAPVGLADSLANAFGLGRVTGSPAPVSYTPTGRSWSITTDRGRWLAGTVLPFITDAQAEVGARLRDAAVAAGVAAPTPVRSPHGRLIEPVQGQSWRVQEWIEVGPAPMIPVPAAVARRAGRTLGTLHSLAIPSDSPINSYLISRRPEAAWWALLDEARAAHKPWAEQLGEVVPTLDLRAIEPAIDDSDVILCNLVLNPENVRMGHDDVLVVTDWDLTGSLTPELQVGSALTHWALQPSINRPAIAALRDGYVQAAGRWPTLGLASFATAVTGYLNWTYQTICAAMNSADPDHVAFAERESVDLLKRPMTRSSLHELLAAVDG</sequence>
<organism evidence="2 3">
    <name type="scientific">Actinopolymorpha pittospori</name>
    <dbReference type="NCBI Taxonomy" id="648752"/>
    <lineage>
        <taxon>Bacteria</taxon>
        <taxon>Bacillati</taxon>
        <taxon>Actinomycetota</taxon>
        <taxon>Actinomycetes</taxon>
        <taxon>Propionibacteriales</taxon>
        <taxon>Actinopolymorphaceae</taxon>
        <taxon>Actinopolymorpha</taxon>
    </lineage>
</organism>
<name>A0A927R7E0_9ACTN</name>
<accession>A0A927R7E0</accession>
<dbReference type="InterPro" id="IPR002575">
    <property type="entry name" value="Aminoglycoside_PTrfase"/>
</dbReference>
<keyword evidence="3" id="KW-1185">Reference proteome</keyword>